<accession>A0A928VXK2</accession>
<dbReference type="Proteomes" id="UP000621799">
    <property type="component" value="Unassembled WGS sequence"/>
</dbReference>
<dbReference type="EMBL" id="JADEXN010000273">
    <property type="protein sequence ID" value="MBE9041961.1"/>
    <property type="molecule type" value="Genomic_DNA"/>
</dbReference>
<dbReference type="AlphaFoldDB" id="A0A928VXK2"/>
<evidence type="ECO:0000256" key="1">
    <source>
        <dbReference type="SAM" id="Phobius"/>
    </source>
</evidence>
<gene>
    <name evidence="2" type="ORF">IQ235_14355</name>
</gene>
<keyword evidence="1" id="KW-0472">Membrane</keyword>
<comment type="caution">
    <text evidence="2">The sequence shown here is derived from an EMBL/GenBank/DDBJ whole genome shotgun (WGS) entry which is preliminary data.</text>
</comment>
<reference evidence="2" key="1">
    <citation type="submission" date="2020-10" db="EMBL/GenBank/DDBJ databases">
        <authorList>
            <person name="Castelo-Branco R."/>
            <person name="Eusebio N."/>
            <person name="Adriana R."/>
            <person name="Vieira A."/>
            <person name="Brugerolle De Fraissinette N."/>
            <person name="Rezende De Castro R."/>
            <person name="Schneider M.P."/>
            <person name="Vasconcelos V."/>
            <person name="Leao P.N."/>
        </authorList>
    </citation>
    <scope>NUCLEOTIDE SEQUENCE</scope>
    <source>
        <strain evidence="2">LEGE 11467</strain>
    </source>
</reference>
<keyword evidence="3" id="KW-1185">Reference proteome</keyword>
<keyword evidence="1" id="KW-0812">Transmembrane</keyword>
<sequence>MNRLNERAFAILSVQLDKSARKDPASQVQRDIVKKRLRKLLTQSGDRLTESELRHHICDIFPDFSPRVLQQAAKANRPPGLLSKLKWVTLFGIGGAGFLMFVNLPYPMIRRPVANTAPILLLPSFMSMDYHYRQAIARVEQADQLTNRSTSQADFELGAEKVRQAQTHL</sequence>
<evidence type="ECO:0000313" key="2">
    <source>
        <dbReference type="EMBL" id="MBE9041961.1"/>
    </source>
</evidence>
<name>A0A928VXK2_9CYAN</name>
<keyword evidence="1" id="KW-1133">Transmembrane helix</keyword>
<feature type="non-terminal residue" evidence="2">
    <location>
        <position position="169"/>
    </location>
</feature>
<evidence type="ECO:0000313" key="3">
    <source>
        <dbReference type="Proteomes" id="UP000621799"/>
    </source>
</evidence>
<organism evidence="2 3">
    <name type="scientific">Zarconia navalis LEGE 11467</name>
    <dbReference type="NCBI Taxonomy" id="1828826"/>
    <lineage>
        <taxon>Bacteria</taxon>
        <taxon>Bacillati</taxon>
        <taxon>Cyanobacteriota</taxon>
        <taxon>Cyanophyceae</taxon>
        <taxon>Oscillatoriophycideae</taxon>
        <taxon>Oscillatoriales</taxon>
        <taxon>Oscillatoriales incertae sedis</taxon>
        <taxon>Zarconia</taxon>
        <taxon>Zarconia navalis</taxon>
    </lineage>
</organism>
<feature type="transmembrane region" description="Helical" evidence="1">
    <location>
        <begin position="87"/>
        <end position="106"/>
    </location>
</feature>
<protein>
    <submittedName>
        <fullName evidence="2">Uncharacterized protein</fullName>
    </submittedName>
</protein>
<proteinExistence type="predicted"/>